<dbReference type="PANTHER" id="PTHR37305:SF1">
    <property type="entry name" value="MEMBRANE PROTEIN"/>
    <property type="match status" value="1"/>
</dbReference>
<feature type="transmembrane region" description="Helical" evidence="1">
    <location>
        <begin position="208"/>
        <end position="229"/>
    </location>
</feature>
<feature type="transmembrane region" description="Helical" evidence="1">
    <location>
        <begin position="236"/>
        <end position="257"/>
    </location>
</feature>
<proteinExistence type="predicted"/>
<evidence type="ECO:0000313" key="3">
    <source>
        <dbReference type="Proteomes" id="UP001321475"/>
    </source>
</evidence>
<evidence type="ECO:0008006" key="4">
    <source>
        <dbReference type="Google" id="ProtNLM"/>
    </source>
</evidence>
<protein>
    <recommendedName>
        <fullName evidence="4">ABC-2 type transport system permease protein</fullName>
    </recommendedName>
</protein>
<reference evidence="3" key="1">
    <citation type="journal article" date="2019" name="Int. J. Syst. Evol. Microbiol.">
        <title>The Global Catalogue of Microorganisms (GCM) 10K type strain sequencing project: providing services to taxonomists for standard genome sequencing and annotation.</title>
        <authorList>
            <consortium name="The Broad Institute Genomics Platform"/>
            <consortium name="The Broad Institute Genome Sequencing Center for Infectious Disease"/>
            <person name="Wu L."/>
            <person name="Ma J."/>
        </authorList>
    </citation>
    <scope>NUCLEOTIDE SEQUENCE [LARGE SCALE GENOMIC DNA]</scope>
    <source>
        <strain evidence="3">NBRC 108565</strain>
    </source>
</reference>
<dbReference type="RefSeq" id="WP_286217374.1">
    <property type="nucleotide sequence ID" value="NZ_AP027729.1"/>
</dbReference>
<dbReference type="PANTHER" id="PTHR37305">
    <property type="entry name" value="INTEGRAL MEMBRANE PROTEIN-RELATED"/>
    <property type="match status" value="1"/>
</dbReference>
<sequence>MRLLRVELLRFRSRALIRWGAAGAVLIGLLFVFGAYQSSAPVPQAEIDAARADYDEAVADWEENGAEYTAECEEEEAAEKENDPTVDFGCEDGGPGEWSDWIGGTSSFSDVGLELVDVAGVVYLMVALVLGVTFSAAEMSTGAISSWLTFEPRRRRVYWSKLAAAAIGVLPIVAVALGVVVGGAWLAFTLNDAQGSMTTGAWAGLAWVLARTLLGAAAFAALGVALGVLTRSTAGALGLVFAWLVVVEMIFGTMEFFGGLKRFLLAVNTQAWVSGRATYYTETCVASDDRGIDCTYAEHVVPMTQGGLVLAVLVVVVCVTAAVTFRRRDIA</sequence>
<name>A0ABN6XG19_9CELL</name>
<keyword evidence="1" id="KW-0472">Membrane</keyword>
<feature type="transmembrane region" description="Helical" evidence="1">
    <location>
        <begin position="16"/>
        <end position="36"/>
    </location>
</feature>
<keyword evidence="3" id="KW-1185">Reference proteome</keyword>
<feature type="transmembrane region" description="Helical" evidence="1">
    <location>
        <begin position="306"/>
        <end position="325"/>
    </location>
</feature>
<accession>A0ABN6XG19</accession>
<feature type="transmembrane region" description="Helical" evidence="1">
    <location>
        <begin position="162"/>
        <end position="188"/>
    </location>
</feature>
<organism evidence="2 3">
    <name type="scientific">Paraoerskovia sediminicola</name>
    <dbReference type="NCBI Taxonomy" id="1138587"/>
    <lineage>
        <taxon>Bacteria</taxon>
        <taxon>Bacillati</taxon>
        <taxon>Actinomycetota</taxon>
        <taxon>Actinomycetes</taxon>
        <taxon>Micrococcales</taxon>
        <taxon>Cellulomonadaceae</taxon>
        <taxon>Paraoerskovia</taxon>
    </lineage>
</organism>
<dbReference type="Proteomes" id="UP001321475">
    <property type="component" value="Chromosome"/>
</dbReference>
<keyword evidence="1" id="KW-0812">Transmembrane</keyword>
<dbReference type="EMBL" id="AP027729">
    <property type="protein sequence ID" value="BDZ43038.1"/>
    <property type="molecule type" value="Genomic_DNA"/>
</dbReference>
<evidence type="ECO:0000256" key="1">
    <source>
        <dbReference type="SAM" id="Phobius"/>
    </source>
</evidence>
<feature type="transmembrane region" description="Helical" evidence="1">
    <location>
        <begin position="121"/>
        <end position="150"/>
    </location>
</feature>
<evidence type="ECO:0000313" key="2">
    <source>
        <dbReference type="EMBL" id="BDZ43038.1"/>
    </source>
</evidence>
<dbReference type="Pfam" id="PF12679">
    <property type="entry name" value="ABC2_membrane_2"/>
    <property type="match status" value="1"/>
</dbReference>
<keyword evidence="1" id="KW-1133">Transmembrane helix</keyword>
<gene>
    <name evidence="2" type="ORF">GCM10025865_23370</name>
</gene>